<dbReference type="AlphaFoldDB" id="A0AAD9JHX8"/>
<dbReference type="Pfam" id="PF00561">
    <property type="entry name" value="Abhydrolase_1"/>
    <property type="match status" value="1"/>
</dbReference>
<evidence type="ECO:0000313" key="2">
    <source>
        <dbReference type="EMBL" id="KAK2153006.1"/>
    </source>
</evidence>
<evidence type="ECO:0000259" key="1">
    <source>
        <dbReference type="Pfam" id="PF00561"/>
    </source>
</evidence>
<gene>
    <name evidence="2" type="ORF">LSH36_311g03056</name>
</gene>
<organism evidence="2 3">
    <name type="scientific">Paralvinella palmiformis</name>
    <dbReference type="NCBI Taxonomy" id="53620"/>
    <lineage>
        <taxon>Eukaryota</taxon>
        <taxon>Metazoa</taxon>
        <taxon>Spiralia</taxon>
        <taxon>Lophotrochozoa</taxon>
        <taxon>Annelida</taxon>
        <taxon>Polychaeta</taxon>
        <taxon>Sedentaria</taxon>
        <taxon>Canalipalpata</taxon>
        <taxon>Terebellida</taxon>
        <taxon>Terebelliformia</taxon>
        <taxon>Alvinellidae</taxon>
        <taxon>Paralvinella</taxon>
    </lineage>
</organism>
<comment type="caution">
    <text evidence="2">The sequence shown here is derived from an EMBL/GenBank/DDBJ whole genome shotgun (WGS) entry which is preliminary data.</text>
</comment>
<protein>
    <recommendedName>
        <fullName evidence="1">AB hydrolase-1 domain-containing protein</fullName>
    </recommendedName>
</protein>
<dbReference type="Proteomes" id="UP001208570">
    <property type="component" value="Unassembled WGS sequence"/>
</dbReference>
<dbReference type="EMBL" id="JAODUP010000311">
    <property type="protein sequence ID" value="KAK2153006.1"/>
    <property type="molecule type" value="Genomic_DNA"/>
</dbReference>
<proteinExistence type="predicted"/>
<dbReference type="InterPro" id="IPR029058">
    <property type="entry name" value="AB_hydrolase_fold"/>
</dbReference>
<dbReference type="Gene3D" id="3.40.50.1820">
    <property type="entry name" value="alpha/beta hydrolase"/>
    <property type="match status" value="1"/>
</dbReference>
<dbReference type="SUPFAM" id="SSF53474">
    <property type="entry name" value="alpha/beta-Hydrolases"/>
    <property type="match status" value="1"/>
</dbReference>
<evidence type="ECO:0000313" key="3">
    <source>
        <dbReference type="Proteomes" id="UP001208570"/>
    </source>
</evidence>
<keyword evidence="3" id="KW-1185">Reference proteome</keyword>
<sequence>MCFILDAPTGMMSDVWSLVQPELAKITKVCSYDRAGLGFSERAPVNYSADSNNELEMHFGNRWKTSTVERMVDDLHRLITYSSQQEKPFIFVGVELGAMIGRFYAQVYESEISDLVLIDPLVEDLFEQDQGVWVDLWFGHLLPYFQAHQLSAALGVTRLALLLKLMVPPLAMEGISEEVVKRQKHLLCNPRHLSSIVDEYHFINDSISQMQTLFMMKAFPANISTTVINGNFFDDQLPNKMNTAWAKSQQTLMSWLHPNNNHIIVNGADHHMIYRQPHTIIDPIIQLIKQRRNKQTSVHNR</sequence>
<dbReference type="InterPro" id="IPR000073">
    <property type="entry name" value="AB_hydrolase_1"/>
</dbReference>
<feature type="domain" description="AB hydrolase-1" evidence="1">
    <location>
        <begin position="12"/>
        <end position="132"/>
    </location>
</feature>
<accession>A0AAD9JHX8</accession>
<reference evidence="2" key="1">
    <citation type="journal article" date="2023" name="Mol. Biol. Evol.">
        <title>Third-Generation Sequencing Reveals the Adaptive Role of the Epigenome in Three Deep-Sea Polychaetes.</title>
        <authorList>
            <person name="Perez M."/>
            <person name="Aroh O."/>
            <person name="Sun Y."/>
            <person name="Lan Y."/>
            <person name="Juniper S.K."/>
            <person name="Young C.R."/>
            <person name="Angers B."/>
            <person name="Qian P.Y."/>
        </authorList>
    </citation>
    <scope>NUCLEOTIDE SEQUENCE</scope>
    <source>
        <strain evidence="2">P08H-3</strain>
    </source>
</reference>
<name>A0AAD9JHX8_9ANNE</name>